<dbReference type="GO" id="GO:0008237">
    <property type="term" value="F:metallopeptidase activity"/>
    <property type="evidence" value="ECO:0007669"/>
    <property type="project" value="UniProtKB-KW"/>
</dbReference>
<protein>
    <submittedName>
        <fullName evidence="3">CPBP family intramembrane metalloprotease</fullName>
    </submittedName>
</protein>
<keyword evidence="1" id="KW-0812">Transmembrane</keyword>
<evidence type="ECO:0000313" key="4">
    <source>
        <dbReference type="Proteomes" id="UP000618818"/>
    </source>
</evidence>
<dbReference type="RefSeq" id="WP_191195542.1">
    <property type="nucleotide sequence ID" value="NZ_JACXYZ010000002.1"/>
</dbReference>
<dbReference type="EMBL" id="JACXYZ010000002">
    <property type="protein sequence ID" value="MBD3925655.1"/>
    <property type="molecule type" value="Genomic_DNA"/>
</dbReference>
<proteinExistence type="predicted"/>
<feature type="transmembrane region" description="Helical" evidence="1">
    <location>
        <begin position="122"/>
        <end position="145"/>
    </location>
</feature>
<evidence type="ECO:0000259" key="2">
    <source>
        <dbReference type="Pfam" id="PF02517"/>
    </source>
</evidence>
<feature type="transmembrane region" description="Helical" evidence="1">
    <location>
        <begin position="20"/>
        <end position="39"/>
    </location>
</feature>
<comment type="caution">
    <text evidence="3">The sequence shown here is derived from an EMBL/GenBank/DDBJ whole genome shotgun (WGS) entry which is preliminary data.</text>
</comment>
<keyword evidence="3" id="KW-0378">Hydrolase</keyword>
<dbReference type="PANTHER" id="PTHR36435">
    <property type="entry name" value="SLR1288 PROTEIN"/>
    <property type="match status" value="1"/>
</dbReference>
<feature type="domain" description="CAAX prenyl protease 2/Lysostaphin resistance protein A-like" evidence="2">
    <location>
        <begin position="121"/>
        <end position="219"/>
    </location>
</feature>
<feature type="transmembrane region" description="Helical" evidence="1">
    <location>
        <begin position="89"/>
        <end position="110"/>
    </location>
</feature>
<dbReference type="InterPro" id="IPR052710">
    <property type="entry name" value="CAAX_protease"/>
</dbReference>
<feature type="transmembrane region" description="Helical" evidence="1">
    <location>
        <begin position="157"/>
        <end position="176"/>
    </location>
</feature>
<feature type="transmembrane region" description="Helical" evidence="1">
    <location>
        <begin position="207"/>
        <end position="225"/>
    </location>
</feature>
<keyword evidence="4" id="KW-1185">Reference proteome</keyword>
<dbReference type="PANTHER" id="PTHR36435:SF1">
    <property type="entry name" value="CAAX AMINO TERMINAL PROTEASE FAMILY PROTEIN"/>
    <property type="match status" value="1"/>
</dbReference>
<keyword evidence="1" id="KW-0472">Membrane</keyword>
<reference evidence="3 4" key="1">
    <citation type="submission" date="2020-09" db="EMBL/GenBank/DDBJ databases">
        <title>novel species in genus Nocardioides.</title>
        <authorList>
            <person name="Zhang G."/>
        </authorList>
    </citation>
    <scope>NUCLEOTIDE SEQUENCE [LARGE SCALE GENOMIC DNA]</scope>
    <source>
        <strain evidence="3 4">KCTC 39551</strain>
    </source>
</reference>
<organism evidence="3 4">
    <name type="scientific">Nocardioides cavernae</name>
    <dbReference type="NCBI Taxonomy" id="1921566"/>
    <lineage>
        <taxon>Bacteria</taxon>
        <taxon>Bacillati</taxon>
        <taxon>Actinomycetota</taxon>
        <taxon>Actinomycetes</taxon>
        <taxon>Propionibacteriales</taxon>
        <taxon>Nocardioidaceae</taxon>
        <taxon>Nocardioides</taxon>
    </lineage>
</organism>
<accession>A0ABR8NBY3</accession>
<dbReference type="Proteomes" id="UP000618818">
    <property type="component" value="Unassembled WGS sequence"/>
</dbReference>
<keyword evidence="3" id="KW-0482">Metalloprotease</keyword>
<sequence length="274" mass="29799">MSAESTERNAPTRYRVQPSIGLGVGIVIVYMAICFGIQLSSGIEYQDFFDTADNAYRTAVLSLAVCSVLLAAFVVWSRWDIMWRDPGRLAMSTLMRAILIMFVAAVVIRLAGLEWGDVPGDLLLAIACTSVLVGFAEEILFRGIFLRCMRTHGRPEGTAALWTAIAFGLFHLPNVFMGTGAAGLSQIVLAGLSGAVLYLWRRNYGYIIPAMIAHGLWDFSTFLEGNYGRDLVQVLTLLLTVAVAISALVVLIRLARNERNVVVTPHGVATVDAA</sequence>
<dbReference type="InterPro" id="IPR003675">
    <property type="entry name" value="Rce1/LyrA-like_dom"/>
</dbReference>
<keyword evidence="1" id="KW-1133">Transmembrane helix</keyword>
<name>A0ABR8NBY3_9ACTN</name>
<feature type="transmembrane region" description="Helical" evidence="1">
    <location>
        <begin position="231"/>
        <end position="252"/>
    </location>
</feature>
<gene>
    <name evidence="3" type="ORF">IEZ26_13560</name>
</gene>
<evidence type="ECO:0000313" key="3">
    <source>
        <dbReference type="EMBL" id="MBD3925655.1"/>
    </source>
</evidence>
<keyword evidence="3" id="KW-0645">Protease</keyword>
<evidence type="ECO:0000256" key="1">
    <source>
        <dbReference type="SAM" id="Phobius"/>
    </source>
</evidence>
<dbReference type="Pfam" id="PF02517">
    <property type="entry name" value="Rce1-like"/>
    <property type="match status" value="1"/>
</dbReference>
<feature type="transmembrane region" description="Helical" evidence="1">
    <location>
        <begin position="59"/>
        <end position="77"/>
    </location>
</feature>
<feature type="transmembrane region" description="Helical" evidence="1">
    <location>
        <begin position="182"/>
        <end position="200"/>
    </location>
</feature>